<evidence type="ECO:0000256" key="4">
    <source>
        <dbReference type="SAM" id="MobiDB-lite"/>
    </source>
</evidence>
<dbReference type="InterPro" id="IPR001684">
    <property type="entry name" value="Ribosomal_bL27"/>
</dbReference>
<dbReference type="GO" id="GO:0003735">
    <property type="term" value="F:structural constituent of ribosome"/>
    <property type="evidence" value="ECO:0000318"/>
    <property type="project" value="GO_Central"/>
</dbReference>
<evidence type="ECO:0000313" key="6">
    <source>
        <dbReference type="Proteomes" id="UP000009022"/>
    </source>
</evidence>
<dbReference type="HOGENOM" id="CLU_095424_4_0_1"/>
<name>B3S791_TRIAD</name>
<dbReference type="InParanoid" id="B3S791"/>
<dbReference type="NCBIfam" id="TIGR00062">
    <property type="entry name" value="L27"/>
    <property type="match status" value="1"/>
</dbReference>
<proteinExistence type="inferred from homology"/>
<dbReference type="RefSeq" id="XP_002116128.1">
    <property type="nucleotide sequence ID" value="XM_002116092.1"/>
</dbReference>
<dbReference type="PRINTS" id="PR00063">
    <property type="entry name" value="RIBOSOMALL27"/>
</dbReference>
<dbReference type="eggNOG" id="KOG4600">
    <property type="taxonomic scope" value="Eukaryota"/>
</dbReference>
<dbReference type="GeneID" id="6757257"/>
<feature type="compositionally biased region" description="Basic residues" evidence="4">
    <location>
        <begin position="36"/>
        <end position="45"/>
    </location>
</feature>
<evidence type="ECO:0000256" key="2">
    <source>
        <dbReference type="ARBA" id="ARBA00022980"/>
    </source>
</evidence>
<dbReference type="PANTHER" id="PTHR15893">
    <property type="entry name" value="RIBOSOMAL PROTEIN L27"/>
    <property type="match status" value="1"/>
</dbReference>
<dbReference type="OrthoDB" id="1867012at2759"/>
<dbReference type="Proteomes" id="UP000009022">
    <property type="component" value="Unassembled WGS sequence"/>
</dbReference>
<evidence type="ECO:0000256" key="3">
    <source>
        <dbReference type="ARBA" id="ARBA00023274"/>
    </source>
</evidence>
<dbReference type="FunCoup" id="B3S791">
    <property type="interactions" value="411"/>
</dbReference>
<dbReference type="PROSITE" id="PS00831">
    <property type="entry name" value="RIBOSOMAL_L27"/>
    <property type="match status" value="1"/>
</dbReference>
<keyword evidence="3" id="KW-0687">Ribonucleoprotein</keyword>
<sequence>MAPMGNDEYTLDCNVGGPCFRPTLQFGLLQTIRCASKKSGGKSKNGRGSAGKRLGPKKSDGQSVIPGNIIMRQRGTKFHPGLNVGIGRDHTLYALVEGKVSYTRQALRNPIPYRPIKVRKTIHVIPTPKVPEFVLNA</sequence>
<dbReference type="Gene3D" id="2.40.50.100">
    <property type="match status" value="1"/>
</dbReference>
<dbReference type="KEGG" id="tad:TRIADDRAFT_60082"/>
<reference evidence="5 6" key="1">
    <citation type="journal article" date="2008" name="Nature">
        <title>The Trichoplax genome and the nature of placozoans.</title>
        <authorList>
            <person name="Srivastava M."/>
            <person name="Begovic E."/>
            <person name="Chapman J."/>
            <person name="Putnam N.H."/>
            <person name="Hellsten U."/>
            <person name="Kawashima T."/>
            <person name="Kuo A."/>
            <person name="Mitros T."/>
            <person name="Salamov A."/>
            <person name="Carpenter M.L."/>
            <person name="Signorovitch A.Y."/>
            <person name="Moreno M.A."/>
            <person name="Kamm K."/>
            <person name="Grimwood J."/>
            <person name="Schmutz J."/>
            <person name="Shapiro H."/>
            <person name="Grigoriev I.V."/>
            <person name="Buss L.W."/>
            <person name="Schierwater B."/>
            <person name="Dellaporta S.L."/>
            <person name="Rokhsar D.S."/>
        </authorList>
    </citation>
    <scope>NUCLEOTIDE SEQUENCE [LARGE SCALE GENOMIC DNA]</scope>
    <source>
        <strain evidence="5 6">Grell-BS-1999</strain>
    </source>
</reference>
<dbReference type="FunFam" id="2.40.50.100:FF:000020">
    <property type="entry name" value="50S ribosomal protein L27"/>
    <property type="match status" value="1"/>
</dbReference>
<evidence type="ECO:0008006" key="7">
    <source>
        <dbReference type="Google" id="ProtNLM"/>
    </source>
</evidence>
<dbReference type="SUPFAM" id="SSF110324">
    <property type="entry name" value="Ribosomal L27 protein-like"/>
    <property type="match status" value="1"/>
</dbReference>
<keyword evidence="2" id="KW-0689">Ribosomal protein</keyword>
<feature type="region of interest" description="Disordered" evidence="4">
    <location>
        <begin position="36"/>
        <end position="64"/>
    </location>
</feature>
<dbReference type="InterPro" id="IPR018261">
    <property type="entry name" value="Ribosomal_bL27_CS"/>
</dbReference>
<dbReference type="PhylomeDB" id="B3S791"/>
<dbReference type="PANTHER" id="PTHR15893:SF0">
    <property type="entry name" value="LARGE RIBOSOMAL SUBUNIT PROTEIN BL27M"/>
    <property type="match status" value="1"/>
</dbReference>
<gene>
    <name evidence="5" type="ORF">TRIADDRAFT_60082</name>
</gene>
<dbReference type="EMBL" id="DS985253">
    <property type="protein sequence ID" value="EDV21528.1"/>
    <property type="molecule type" value="Genomic_DNA"/>
</dbReference>
<protein>
    <recommendedName>
        <fullName evidence="7">39S ribosomal protein L27, mitochondrial</fullName>
    </recommendedName>
</protein>
<dbReference type="STRING" id="10228.B3S791"/>
<dbReference type="AlphaFoldDB" id="B3S791"/>
<dbReference type="CTD" id="6757257"/>
<dbReference type="Pfam" id="PF01016">
    <property type="entry name" value="Ribosomal_L27"/>
    <property type="match status" value="1"/>
</dbReference>
<dbReference type="GO" id="GO:0005762">
    <property type="term" value="C:mitochondrial large ribosomal subunit"/>
    <property type="evidence" value="ECO:0000318"/>
    <property type="project" value="GO_Central"/>
</dbReference>
<keyword evidence="6" id="KW-1185">Reference proteome</keyword>
<comment type="similarity">
    <text evidence="1">Belongs to the bacterial ribosomal protein bL27 family.</text>
</comment>
<dbReference type="HAMAP" id="MF_00539">
    <property type="entry name" value="Ribosomal_bL27"/>
    <property type="match status" value="1"/>
</dbReference>
<evidence type="ECO:0000313" key="5">
    <source>
        <dbReference type="EMBL" id="EDV21528.1"/>
    </source>
</evidence>
<evidence type="ECO:0000256" key="1">
    <source>
        <dbReference type="ARBA" id="ARBA00010797"/>
    </source>
</evidence>
<accession>B3S791</accession>
<dbReference type="GO" id="GO:0006412">
    <property type="term" value="P:translation"/>
    <property type="evidence" value="ECO:0007669"/>
    <property type="project" value="InterPro"/>
</dbReference>
<dbReference type="OMA" id="PMGNDEY"/>
<organism evidence="5 6">
    <name type="scientific">Trichoplax adhaerens</name>
    <name type="common">Trichoplax reptans</name>
    <dbReference type="NCBI Taxonomy" id="10228"/>
    <lineage>
        <taxon>Eukaryota</taxon>
        <taxon>Metazoa</taxon>
        <taxon>Placozoa</taxon>
        <taxon>Uniplacotomia</taxon>
        <taxon>Trichoplacea</taxon>
        <taxon>Trichoplacidae</taxon>
        <taxon>Trichoplax</taxon>
    </lineage>
</organism>